<organism evidence="2 3">
    <name type="scientific">Reinekea forsetii</name>
    <dbReference type="NCBI Taxonomy" id="1336806"/>
    <lineage>
        <taxon>Bacteria</taxon>
        <taxon>Pseudomonadati</taxon>
        <taxon>Pseudomonadota</taxon>
        <taxon>Gammaproteobacteria</taxon>
        <taxon>Oceanospirillales</taxon>
        <taxon>Saccharospirillaceae</taxon>
        <taxon>Reinekea</taxon>
    </lineage>
</organism>
<gene>
    <name evidence="2" type="ORF">REIFOR_03137</name>
</gene>
<reference evidence="2 3" key="1">
    <citation type="journal article" date="2017" name="Environ. Microbiol.">
        <title>Genomic and physiological analyses of 'Reinekea forsetii' reveal a versatile opportunistic lifestyle during spring algae blooms.</title>
        <authorList>
            <person name="Avci B."/>
            <person name="Hahnke R.L."/>
            <person name="Chafee M."/>
            <person name="Fischer T."/>
            <person name="Gruber-Vodicka H."/>
            <person name="Tegetmeyer H.E."/>
            <person name="Harder J."/>
            <person name="Fuchs B.M."/>
            <person name="Amann R.I."/>
            <person name="Teeling H."/>
        </authorList>
    </citation>
    <scope>NUCLEOTIDE SEQUENCE [LARGE SCALE GENOMIC DNA]</scope>
    <source>
        <strain evidence="2 3">Hel1_31_D35</strain>
    </source>
</reference>
<dbReference type="OrthoDB" id="6193567at2"/>
<dbReference type="EMBL" id="CP011797">
    <property type="protein sequence ID" value="ATX78252.1"/>
    <property type="molecule type" value="Genomic_DNA"/>
</dbReference>
<evidence type="ECO:0000313" key="3">
    <source>
        <dbReference type="Proteomes" id="UP000229757"/>
    </source>
</evidence>
<proteinExistence type="predicted"/>
<evidence type="ECO:0000313" key="2">
    <source>
        <dbReference type="EMBL" id="ATX78252.1"/>
    </source>
</evidence>
<evidence type="ECO:0000256" key="1">
    <source>
        <dbReference type="SAM" id="MobiDB-lite"/>
    </source>
</evidence>
<protein>
    <recommendedName>
        <fullName evidence="4">SPOR domain-containing protein</fullName>
    </recommendedName>
</protein>
<evidence type="ECO:0008006" key="4">
    <source>
        <dbReference type="Google" id="ProtNLM"/>
    </source>
</evidence>
<dbReference type="KEGG" id="rfo:REIFOR_03137"/>
<accession>A0A2K8KUG6</accession>
<feature type="region of interest" description="Disordered" evidence="1">
    <location>
        <begin position="48"/>
        <end position="68"/>
    </location>
</feature>
<dbReference type="AlphaFoldDB" id="A0A2K8KUG6"/>
<sequence length="221" mass="24095">MRWILLVLVVLNLGFGGYQYWLSTQPAAPAISTVAMATLSNLQPTKNQIDRLQQSKRPSDSAQGETKPTQCVRIEGLVSGQSLEVIVSRLQAIEIAAIQEPSQKVVKTDYQVIFGPFKNKSLAKEKLTEVAAKEIESYIISTGINANALSMGMFSSEKNALRQQSLLASKGVNASIVSKEHRSDSVSLVIDPISAALVADETLASILSQYEKAEYSRYNCN</sequence>
<dbReference type="RefSeq" id="WP_100258455.1">
    <property type="nucleotide sequence ID" value="NZ_CP011797.1"/>
</dbReference>
<name>A0A2K8KUG6_9GAMM</name>
<dbReference type="Proteomes" id="UP000229757">
    <property type="component" value="Chromosome"/>
</dbReference>
<keyword evidence="3" id="KW-1185">Reference proteome</keyword>